<name>A0A914DP07_9BILA</name>
<dbReference type="AlphaFoldDB" id="A0A914DP07"/>
<dbReference type="WBParaSite" id="ACRNAN_scaffold3140.g15685.t1">
    <property type="protein sequence ID" value="ACRNAN_scaffold3140.g15685.t1"/>
    <property type="gene ID" value="ACRNAN_scaffold3140.g15685"/>
</dbReference>
<proteinExistence type="predicted"/>
<accession>A0A914DP07</accession>
<keyword evidence="2" id="KW-1185">Reference proteome</keyword>
<organism evidence="2 3">
    <name type="scientific">Acrobeloides nanus</name>
    <dbReference type="NCBI Taxonomy" id="290746"/>
    <lineage>
        <taxon>Eukaryota</taxon>
        <taxon>Metazoa</taxon>
        <taxon>Ecdysozoa</taxon>
        <taxon>Nematoda</taxon>
        <taxon>Chromadorea</taxon>
        <taxon>Rhabditida</taxon>
        <taxon>Tylenchina</taxon>
        <taxon>Cephalobomorpha</taxon>
        <taxon>Cephaloboidea</taxon>
        <taxon>Cephalobidae</taxon>
        <taxon>Acrobeloides</taxon>
    </lineage>
</organism>
<sequence>MSIRSQKRRLVPETFGFRKILRQQRRTRRRTNFYRLTQINGVLIEVGLGRNERFVPKKTGMKQGSFTSRSEKRREKRKL</sequence>
<reference evidence="3" key="1">
    <citation type="submission" date="2022-11" db="UniProtKB">
        <authorList>
            <consortium name="WormBaseParasite"/>
        </authorList>
    </citation>
    <scope>IDENTIFICATION</scope>
</reference>
<evidence type="ECO:0000313" key="2">
    <source>
        <dbReference type="Proteomes" id="UP000887540"/>
    </source>
</evidence>
<evidence type="ECO:0000313" key="3">
    <source>
        <dbReference type="WBParaSite" id="ACRNAN_scaffold3140.g15685.t1"/>
    </source>
</evidence>
<feature type="region of interest" description="Disordered" evidence="1">
    <location>
        <begin position="56"/>
        <end position="79"/>
    </location>
</feature>
<protein>
    <submittedName>
        <fullName evidence="3">Ribosomal protein S19</fullName>
    </submittedName>
</protein>
<dbReference type="Proteomes" id="UP000887540">
    <property type="component" value="Unplaced"/>
</dbReference>
<evidence type="ECO:0000256" key="1">
    <source>
        <dbReference type="SAM" id="MobiDB-lite"/>
    </source>
</evidence>